<gene>
    <name evidence="1" type="ORF">A1356_11860</name>
</gene>
<dbReference type="Proteomes" id="UP000077734">
    <property type="component" value="Unassembled WGS sequence"/>
</dbReference>
<dbReference type="EMBL" id="LUUL01000074">
    <property type="protein sequence ID" value="OAI26187.1"/>
    <property type="molecule type" value="Genomic_DNA"/>
</dbReference>
<sequence length="96" mass="10754">MYEYLNEQENNSLLVPSSKVLAGAIIQEINISSTAIISNNEAEEFSHKVSELATSNDVTNELSDELGMPNEHETEDEFVDRAKSILTKILKRKLSK</sequence>
<dbReference type="RefSeq" id="WP_064027177.1">
    <property type="nucleotide sequence ID" value="NZ_LUUL01000074.1"/>
</dbReference>
<protein>
    <submittedName>
        <fullName evidence="1">Uncharacterized protein</fullName>
    </submittedName>
</protein>
<evidence type="ECO:0000313" key="2">
    <source>
        <dbReference type="Proteomes" id="UP000077734"/>
    </source>
</evidence>
<evidence type="ECO:0000313" key="1">
    <source>
        <dbReference type="EMBL" id="OAI26187.1"/>
    </source>
</evidence>
<dbReference type="AlphaFoldDB" id="A0AA91I5E6"/>
<proteinExistence type="predicted"/>
<accession>A0AA91I5E6</accession>
<name>A0AA91I5E6_9GAMM</name>
<keyword evidence="2" id="KW-1185">Reference proteome</keyword>
<reference evidence="1 2" key="1">
    <citation type="submission" date="2016-03" db="EMBL/GenBank/DDBJ databases">
        <authorList>
            <person name="Heylen K."/>
            <person name="De Vos P."/>
            <person name="Vekeman B."/>
        </authorList>
    </citation>
    <scope>NUCLEOTIDE SEQUENCE [LARGE SCALE GENOMIC DNA]</scope>
    <source>
        <strain evidence="1 2">R-49807</strain>
    </source>
</reference>
<organism evidence="1 2">
    <name type="scientific">Methylomonas koyamae</name>
    <dbReference type="NCBI Taxonomy" id="702114"/>
    <lineage>
        <taxon>Bacteria</taxon>
        <taxon>Pseudomonadati</taxon>
        <taxon>Pseudomonadota</taxon>
        <taxon>Gammaproteobacteria</taxon>
        <taxon>Methylococcales</taxon>
        <taxon>Methylococcaceae</taxon>
        <taxon>Methylomonas</taxon>
    </lineage>
</organism>
<comment type="caution">
    <text evidence="1">The sequence shown here is derived from an EMBL/GenBank/DDBJ whole genome shotgun (WGS) entry which is preliminary data.</text>
</comment>